<dbReference type="EMBL" id="DVND01000077">
    <property type="protein sequence ID" value="HIU48303.1"/>
    <property type="molecule type" value="Genomic_DNA"/>
</dbReference>
<evidence type="ECO:0000259" key="8">
    <source>
        <dbReference type="PROSITE" id="PS50928"/>
    </source>
</evidence>
<keyword evidence="2 7" id="KW-0813">Transport</keyword>
<keyword evidence="6 7" id="KW-0472">Membrane</keyword>
<dbReference type="InterPro" id="IPR000515">
    <property type="entry name" value="MetI-like"/>
</dbReference>
<comment type="similarity">
    <text evidence="7">Belongs to the binding-protein-dependent transport system permease family.</text>
</comment>
<feature type="transmembrane region" description="Helical" evidence="7">
    <location>
        <begin position="126"/>
        <end position="148"/>
    </location>
</feature>
<name>A0A9D1LUH6_9FIRM</name>
<evidence type="ECO:0000256" key="5">
    <source>
        <dbReference type="ARBA" id="ARBA00022989"/>
    </source>
</evidence>
<gene>
    <name evidence="9" type="ORF">IAB04_02980</name>
</gene>
<dbReference type="PROSITE" id="PS50928">
    <property type="entry name" value="ABC_TM1"/>
    <property type="match status" value="1"/>
</dbReference>
<feature type="domain" description="ABC transmembrane type-1" evidence="8">
    <location>
        <begin position="1"/>
        <end position="149"/>
    </location>
</feature>
<accession>A0A9D1LUH6</accession>
<evidence type="ECO:0000313" key="10">
    <source>
        <dbReference type="Proteomes" id="UP000824111"/>
    </source>
</evidence>
<dbReference type="SUPFAM" id="SSF161098">
    <property type="entry name" value="MetI-like"/>
    <property type="match status" value="1"/>
</dbReference>
<comment type="subcellular location">
    <subcellularLocation>
        <location evidence="1 7">Cell membrane</location>
        <topology evidence="1 7">Multi-pass membrane protein</topology>
    </subcellularLocation>
</comment>
<dbReference type="InterPro" id="IPR050809">
    <property type="entry name" value="UgpAE/MalFG_permease"/>
</dbReference>
<dbReference type="CDD" id="cd06261">
    <property type="entry name" value="TM_PBP2"/>
    <property type="match status" value="1"/>
</dbReference>
<dbReference type="PANTHER" id="PTHR43227">
    <property type="entry name" value="BLL4140 PROTEIN"/>
    <property type="match status" value="1"/>
</dbReference>
<protein>
    <submittedName>
        <fullName evidence="9">Sugar ABC transporter permease</fullName>
    </submittedName>
</protein>
<feature type="transmembrane region" description="Helical" evidence="7">
    <location>
        <begin position="73"/>
        <end position="96"/>
    </location>
</feature>
<evidence type="ECO:0000256" key="6">
    <source>
        <dbReference type="ARBA" id="ARBA00023136"/>
    </source>
</evidence>
<dbReference type="GO" id="GO:0005886">
    <property type="term" value="C:plasma membrane"/>
    <property type="evidence" value="ECO:0007669"/>
    <property type="project" value="UniProtKB-SubCell"/>
</dbReference>
<reference evidence="9" key="2">
    <citation type="journal article" date="2021" name="PeerJ">
        <title>Extensive microbial diversity within the chicken gut microbiome revealed by metagenomics and culture.</title>
        <authorList>
            <person name="Gilroy R."/>
            <person name="Ravi A."/>
            <person name="Getino M."/>
            <person name="Pursley I."/>
            <person name="Horton D.L."/>
            <person name="Alikhan N.F."/>
            <person name="Baker D."/>
            <person name="Gharbi K."/>
            <person name="Hall N."/>
            <person name="Watson M."/>
            <person name="Adriaenssens E.M."/>
            <person name="Foster-Nyarko E."/>
            <person name="Jarju S."/>
            <person name="Secka A."/>
            <person name="Antonio M."/>
            <person name="Oren A."/>
            <person name="Chaudhuri R.R."/>
            <person name="La Ragione R."/>
            <person name="Hildebrand F."/>
            <person name="Pallen M.J."/>
        </authorList>
    </citation>
    <scope>NUCLEOTIDE SEQUENCE</scope>
    <source>
        <strain evidence="9">ChiSjej4B22-9803</strain>
    </source>
</reference>
<keyword evidence="3" id="KW-1003">Cell membrane</keyword>
<organism evidence="9 10">
    <name type="scientific">Candidatus Avimonoglobus intestinipullorum</name>
    <dbReference type="NCBI Taxonomy" id="2840699"/>
    <lineage>
        <taxon>Bacteria</taxon>
        <taxon>Bacillati</taxon>
        <taxon>Bacillota</taxon>
        <taxon>Clostridia</taxon>
        <taxon>Eubacteriales</taxon>
        <taxon>Candidatus Avimonoglobus</taxon>
    </lineage>
</organism>
<evidence type="ECO:0000256" key="2">
    <source>
        <dbReference type="ARBA" id="ARBA00022448"/>
    </source>
</evidence>
<sequence length="163" mass="18228">MNNLLVKLGFEPVYFLAEKDMFVPILIISNIWKEVGWETVIYLAALAGLDQETGEAAIIDGCTRFQKIRYINVPYLLSTVAIMLILRMGGILNAGFDQIFNLYSPATYEVADVLDTYVYRLGIQGFQYSLSTAIGLFKSVVGIIMVLVTNWLTKRLSDGEVSI</sequence>
<evidence type="ECO:0000256" key="3">
    <source>
        <dbReference type="ARBA" id="ARBA00022475"/>
    </source>
</evidence>
<evidence type="ECO:0000313" key="9">
    <source>
        <dbReference type="EMBL" id="HIU48303.1"/>
    </source>
</evidence>
<dbReference type="GO" id="GO:0055085">
    <property type="term" value="P:transmembrane transport"/>
    <property type="evidence" value="ECO:0007669"/>
    <property type="project" value="InterPro"/>
</dbReference>
<evidence type="ECO:0000256" key="7">
    <source>
        <dbReference type="RuleBase" id="RU363032"/>
    </source>
</evidence>
<evidence type="ECO:0000256" key="1">
    <source>
        <dbReference type="ARBA" id="ARBA00004651"/>
    </source>
</evidence>
<keyword evidence="5 7" id="KW-1133">Transmembrane helix</keyword>
<dbReference type="Proteomes" id="UP000824111">
    <property type="component" value="Unassembled WGS sequence"/>
</dbReference>
<evidence type="ECO:0000256" key="4">
    <source>
        <dbReference type="ARBA" id="ARBA00022692"/>
    </source>
</evidence>
<dbReference type="Pfam" id="PF00528">
    <property type="entry name" value="BPD_transp_1"/>
    <property type="match status" value="1"/>
</dbReference>
<proteinExistence type="inferred from homology"/>
<dbReference type="InterPro" id="IPR035906">
    <property type="entry name" value="MetI-like_sf"/>
</dbReference>
<comment type="caution">
    <text evidence="9">The sequence shown here is derived from an EMBL/GenBank/DDBJ whole genome shotgun (WGS) entry which is preliminary data.</text>
</comment>
<keyword evidence="4 7" id="KW-0812">Transmembrane</keyword>
<dbReference type="PANTHER" id="PTHR43227:SF11">
    <property type="entry name" value="BLL4140 PROTEIN"/>
    <property type="match status" value="1"/>
</dbReference>
<reference evidence="9" key="1">
    <citation type="submission" date="2020-10" db="EMBL/GenBank/DDBJ databases">
        <authorList>
            <person name="Gilroy R."/>
        </authorList>
    </citation>
    <scope>NUCLEOTIDE SEQUENCE</scope>
    <source>
        <strain evidence="9">ChiSjej4B22-9803</strain>
    </source>
</reference>
<dbReference type="AlphaFoldDB" id="A0A9D1LUH6"/>
<dbReference type="Gene3D" id="1.10.3720.10">
    <property type="entry name" value="MetI-like"/>
    <property type="match status" value="1"/>
</dbReference>